<comment type="caution">
    <text evidence="3">The sequence shown here is derived from an EMBL/GenBank/DDBJ whole genome shotgun (WGS) entry which is preliminary data.</text>
</comment>
<dbReference type="InterPro" id="IPR015422">
    <property type="entry name" value="PyrdxlP-dep_Trfase_small"/>
</dbReference>
<dbReference type="CDD" id="cd00609">
    <property type="entry name" value="AAT_like"/>
    <property type="match status" value="1"/>
</dbReference>
<evidence type="ECO:0000256" key="1">
    <source>
        <dbReference type="RuleBase" id="RU000481"/>
    </source>
</evidence>
<dbReference type="PANTHER" id="PTHR43510:SF1">
    <property type="entry name" value="AMINOTRANSFERASE FUNCTION, HYPOTHETICAL (EUROFUNG)"/>
    <property type="match status" value="1"/>
</dbReference>
<evidence type="ECO:0000313" key="3">
    <source>
        <dbReference type="EMBL" id="OXC77304.1"/>
    </source>
</evidence>
<dbReference type="EC" id="2.6.1.-" evidence="1"/>
<sequence length="366" mass="39831">MKYVRMPIEVESPEEFGYGRIQYNLSESSIADQTLSGLNLQVPDLKLLYGEHRGSPALRSLIAGESSGLGVNDVLITTGAAGALFIITTALLGAGDHLVVVRPNYATNLETPKAIGCDITHIDLLFEESFAIDFDKLAAAITPRTKVISVTCPHNPTGVVVSEAELHALVDLARRSGCYLLVDETYRDLSYGKLLPLAASLGSHVISVSSLSKAYGAPGLRLGWIVAKDARLLELFLAAKEQISICGSVIDEWVGEQILSNRPAILVPTLTEMRKRLQIVSDWIAGEDLLEWVEPAGGVVCFPRMRSEPIGGTDAFYRRLIEEQGTYVGPGHWFEMSDRYFRLGYGWPARAELEAGLKGISTALRG</sequence>
<evidence type="ECO:0000313" key="4">
    <source>
        <dbReference type="Proteomes" id="UP000214720"/>
    </source>
</evidence>
<dbReference type="AlphaFoldDB" id="A0A226X1L2"/>
<comment type="cofactor">
    <cofactor evidence="1">
        <name>pyridoxal 5'-phosphate</name>
        <dbReference type="ChEBI" id="CHEBI:597326"/>
    </cofactor>
</comment>
<dbReference type="InterPro" id="IPR015424">
    <property type="entry name" value="PyrdxlP-dep_Trfase"/>
</dbReference>
<comment type="similarity">
    <text evidence="1">Belongs to the class-I pyridoxal-phosphate-dependent aminotransferase family.</text>
</comment>
<dbReference type="Gene3D" id="3.90.1150.10">
    <property type="entry name" value="Aspartate Aminotransferase, domain 1"/>
    <property type="match status" value="1"/>
</dbReference>
<feature type="domain" description="Aminotransferase class I/classII large" evidence="2">
    <location>
        <begin position="48"/>
        <end position="345"/>
    </location>
</feature>
<dbReference type="InterPro" id="IPR004839">
    <property type="entry name" value="Aminotransferase_I/II_large"/>
</dbReference>
<dbReference type="Proteomes" id="UP000214720">
    <property type="component" value="Unassembled WGS sequence"/>
</dbReference>
<dbReference type="RefSeq" id="WP_089161601.1">
    <property type="nucleotide sequence ID" value="NZ_MTHB01000109.1"/>
</dbReference>
<name>A0A226X1L2_CABSO</name>
<dbReference type="GO" id="GO:0008483">
    <property type="term" value="F:transaminase activity"/>
    <property type="evidence" value="ECO:0007669"/>
    <property type="project" value="UniProtKB-KW"/>
</dbReference>
<organism evidence="3 4">
    <name type="scientific">Caballeronia sordidicola</name>
    <name type="common">Burkholderia sordidicola</name>
    <dbReference type="NCBI Taxonomy" id="196367"/>
    <lineage>
        <taxon>Bacteria</taxon>
        <taxon>Pseudomonadati</taxon>
        <taxon>Pseudomonadota</taxon>
        <taxon>Betaproteobacteria</taxon>
        <taxon>Burkholderiales</taxon>
        <taxon>Burkholderiaceae</taxon>
        <taxon>Caballeronia</taxon>
    </lineage>
</organism>
<keyword evidence="1 3" id="KW-0032">Aminotransferase</keyword>
<accession>A0A226X1L2</accession>
<dbReference type="EMBL" id="MTHB01000109">
    <property type="protein sequence ID" value="OXC77304.1"/>
    <property type="molecule type" value="Genomic_DNA"/>
</dbReference>
<gene>
    <name evidence="3" type="ORF">BSU04_17370</name>
</gene>
<dbReference type="GO" id="GO:0030170">
    <property type="term" value="F:pyridoxal phosphate binding"/>
    <property type="evidence" value="ECO:0007669"/>
    <property type="project" value="InterPro"/>
</dbReference>
<keyword evidence="1 3" id="KW-0808">Transferase</keyword>
<protein>
    <recommendedName>
        <fullName evidence="1">Aminotransferase</fullName>
        <ecNumber evidence="1">2.6.1.-</ecNumber>
    </recommendedName>
</protein>
<dbReference type="SUPFAM" id="SSF53383">
    <property type="entry name" value="PLP-dependent transferases"/>
    <property type="match status" value="1"/>
</dbReference>
<proteinExistence type="inferred from homology"/>
<dbReference type="OrthoDB" id="9803354at2"/>
<dbReference type="Pfam" id="PF00155">
    <property type="entry name" value="Aminotran_1_2"/>
    <property type="match status" value="1"/>
</dbReference>
<dbReference type="InterPro" id="IPR004838">
    <property type="entry name" value="NHTrfase_class1_PyrdxlP-BS"/>
</dbReference>
<reference evidence="4" key="1">
    <citation type="submission" date="2017-01" db="EMBL/GenBank/DDBJ databases">
        <title>Genome Analysis of Deinococcus marmoris KOPRI26562.</title>
        <authorList>
            <person name="Kim J.H."/>
            <person name="Oh H.-M."/>
        </authorList>
    </citation>
    <scope>NUCLEOTIDE SEQUENCE [LARGE SCALE GENOMIC DNA]</scope>
    <source>
        <strain evidence="4">PAMC 26633</strain>
    </source>
</reference>
<dbReference type="Gene3D" id="3.40.640.10">
    <property type="entry name" value="Type I PLP-dependent aspartate aminotransferase-like (Major domain)"/>
    <property type="match status" value="1"/>
</dbReference>
<dbReference type="PROSITE" id="PS00105">
    <property type="entry name" value="AA_TRANSFER_CLASS_1"/>
    <property type="match status" value="1"/>
</dbReference>
<evidence type="ECO:0000259" key="2">
    <source>
        <dbReference type="Pfam" id="PF00155"/>
    </source>
</evidence>
<dbReference type="InterPro" id="IPR015421">
    <property type="entry name" value="PyrdxlP-dep_Trfase_major"/>
</dbReference>
<dbReference type="PANTHER" id="PTHR43510">
    <property type="entry name" value="AMINOTRANSFERASE FUNCTION, HYPOTHETICAL (EUROFUNG)"/>
    <property type="match status" value="1"/>
</dbReference>